<accession>A0ABW2AP65</accession>
<dbReference type="EMBL" id="JBHSWJ010000002">
    <property type="protein sequence ID" value="MFC6712888.1"/>
    <property type="molecule type" value="Genomic_DNA"/>
</dbReference>
<keyword evidence="3" id="KW-0328">Glycosyltransferase</keyword>
<name>A0ABW2AP65_9MICO</name>
<feature type="region of interest" description="Disordered" evidence="5">
    <location>
        <begin position="316"/>
        <end position="337"/>
    </location>
</feature>
<gene>
    <name evidence="7" type="primary">mftF</name>
    <name evidence="7" type="ORF">ACFQBT_03140</name>
</gene>
<evidence type="ECO:0000259" key="6">
    <source>
        <dbReference type="Pfam" id="PF13632"/>
    </source>
</evidence>
<dbReference type="RefSeq" id="WP_377820339.1">
    <property type="nucleotide sequence ID" value="NZ_JBHSWJ010000002.1"/>
</dbReference>
<dbReference type="InterPro" id="IPR029044">
    <property type="entry name" value="Nucleotide-diphossugar_trans"/>
</dbReference>
<comment type="similarity">
    <text evidence="2">Belongs to the glycosyltransferase 2 family.</text>
</comment>
<dbReference type="PANTHER" id="PTHR43179">
    <property type="entry name" value="RHAMNOSYLTRANSFERASE WBBL"/>
    <property type="match status" value="1"/>
</dbReference>
<organism evidence="7 8">
    <name type="scientific">Branchiibius cervicis</name>
    <dbReference type="NCBI Taxonomy" id="908252"/>
    <lineage>
        <taxon>Bacteria</taxon>
        <taxon>Bacillati</taxon>
        <taxon>Actinomycetota</taxon>
        <taxon>Actinomycetes</taxon>
        <taxon>Micrococcales</taxon>
        <taxon>Dermacoccaceae</taxon>
        <taxon>Branchiibius</taxon>
    </lineage>
</organism>
<dbReference type="InterPro" id="IPR001173">
    <property type="entry name" value="Glyco_trans_2-like"/>
</dbReference>
<keyword evidence="4" id="KW-0808">Transferase</keyword>
<sequence>MAHVATEYVCFIDSDIVVEHGTLTRLRREFLDPAVAVAGPRILGLPLSPAAGSVAHYEAARSSLDLGSGPGRVAPATRVSYLPSAVLMARVAALGGGFDETMHVAEDVDLVWRVVAGGWSVRYVPQCSVRHDHRVEAMAWLERKAFYGTGADQLARRHGDLVAPLRLDPLCATAVGALVAQRRWSVPVAVIAAGAHLGLMAARAPSPQQRLATGANLTAMTLVATGWQFAGAATRHHWPLAAIAALVSRRARRGIVVAALAEGIADYRRVRPDLDPATYLLLHRADDLAYGLGVWAGALRGRSIRALLPVWTRPWRRGQASPTKTPQKEKTHGTQVV</sequence>
<dbReference type="NCBIfam" id="TIGR03965">
    <property type="entry name" value="mycofact_glyco"/>
    <property type="match status" value="1"/>
</dbReference>
<dbReference type="Gene3D" id="3.90.550.10">
    <property type="entry name" value="Spore Coat Polysaccharide Biosynthesis Protein SpsA, Chain A"/>
    <property type="match status" value="1"/>
</dbReference>
<protein>
    <submittedName>
        <fullName evidence="7">Mycofactocin biosynthesis glycosyltransferase MftF</fullName>
    </submittedName>
</protein>
<evidence type="ECO:0000256" key="3">
    <source>
        <dbReference type="ARBA" id="ARBA00022676"/>
    </source>
</evidence>
<evidence type="ECO:0000256" key="5">
    <source>
        <dbReference type="SAM" id="MobiDB-lite"/>
    </source>
</evidence>
<evidence type="ECO:0000313" key="7">
    <source>
        <dbReference type="EMBL" id="MFC6712888.1"/>
    </source>
</evidence>
<dbReference type="Proteomes" id="UP001596356">
    <property type="component" value="Unassembled WGS sequence"/>
</dbReference>
<evidence type="ECO:0000313" key="8">
    <source>
        <dbReference type="Proteomes" id="UP001596356"/>
    </source>
</evidence>
<dbReference type="PANTHER" id="PTHR43179:SF12">
    <property type="entry name" value="GALACTOFURANOSYLTRANSFERASE GLFT2"/>
    <property type="match status" value="1"/>
</dbReference>
<dbReference type="InterPro" id="IPR023981">
    <property type="entry name" value="MftF"/>
</dbReference>
<proteinExistence type="inferred from homology"/>
<comment type="pathway">
    <text evidence="1">Cell wall biogenesis; cell wall polysaccharide biosynthesis.</text>
</comment>
<keyword evidence="8" id="KW-1185">Reference proteome</keyword>
<evidence type="ECO:0000256" key="4">
    <source>
        <dbReference type="ARBA" id="ARBA00022679"/>
    </source>
</evidence>
<dbReference type="Pfam" id="PF13632">
    <property type="entry name" value="Glyco_trans_2_3"/>
    <property type="match status" value="1"/>
</dbReference>
<feature type="domain" description="Glycosyltransferase 2-like" evidence="6">
    <location>
        <begin position="8"/>
        <end position="207"/>
    </location>
</feature>
<evidence type="ECO:0000256" key="2">
    <source>
        <dbReference type="ARBA" id="ARBA00006739"/>
    </source>
</evidence>
<reference evidence="8" key="1">
    <citation type="journal article" date="2019" name="Int. J. Syst. Evol. Microbiol.">
        <title>The Global Catalogue of Microorganisms (GCM) 10K type strain sequencing project: providing services to taxonomists for standard genome sequencing and annotation.</title>
        <authorList>
            <consortium name="The Broad Institute Genomics Platform"/>
            <consortium name="The Broad Institute Genome Sequencing Center for Infectious Disease"/>
            <person name="Wu L."/>
            <person name="Ma J."/>
        </authorList>
    </citation>
    <scope>NUCLEOTIDE SEQUENCE [LARGE SCALE GENOMIC DNA]</scope>
    <source>
        <strain evidence="8">NBRC 106593</strain>
    </source>
</reference>
<comment type="caution">
    <text evidence="7">The sequence shown here is derived from an EMBL/GenBank/DDBJ whole genome shotgun (WGS) entry which is preliminary data.</text>
</comment>
<evidence type="ECO:0000256" key="1">
    <source>
        <dbReference type="ARBA" id="ARBA00004776"/>
    </source>
</evidence>
<dbReference type="SUPFAM" id="SSF53448">
    <property type="entry name" value="Nucleotide-diphospho-sugar transferases"/>
    <property type="match status" value="1"/>
</dbReference>
<feature type="compositionally biased region" description="Basic and acidic residues" evidence="5">
    <location>
        <begin position="326"/>
        <end position="337"/>
    </location>
</feature>